<dbReference type="Proteomes" id="UP000438429">
    <property type="component" value="Unassembled WGS sequence"/>
</dbReference>
<reference evidence="1 2" key="1">
    <citation type="submission" date="2019-06" db="EMBL/GenBank/DDBJ databases">
        <title>Draft genomes of female and male turbot (Scophthalmus maximus).</title>
        <authorList>
            <person name="Xu H."/>
            <person name="Xu X.-W."/>
            <person name="Shao C."/>
            <person name="Chen S."/>
        </authorList>
    </citation>
    <scope>NUCLEOTIDE SEQUENCE [LARGE SCALE GENOMIC DNA]</scope>
    <source>
        <strain evidence="1">Ysfricsl-2016a</strain>
        <tissue evidence="1">Blood</tissue>
    </source>
</reference>
<organism evidence="1 2">
    <name type="scientific">Scophthalmus maximus</name>
    <name type="common">Turbot</name>
    <name type="synonym">Psetta maxima</name>
    <dbReference type="NCBI Taxonomy" id="52904"/>
    <lineage>
        <taxon>Eukaryota</taxon>
        <taxon>Metazoa</taxon>
        <taxon>Chordata</taxon>
        <taxon>Craniata</taxon>
        <taxon>Vertebrata</taxon>
        <taxon>Euteleostomi</taxon>
        <taxon>Actinopterygii</taxon>
        <taxon>Neopterygii</taxon>
        <taxon>Teleostei</taxon>
        <taxon>Neoteleostei</taxon>
        <taxon>Acanthomorphata</taxon>
        <taxon>Carangaria</taxon>
        <taxon>Pleuronectiformes</taxon>
        <taxon>Pleuronectoidei</taxon>
        <taxon>Scophthalmidae</taxon>
        <taxon>Scophthalmus</taxon>
    </lineage>
</organism>
<evidence type="ECO:0000313" key="1">
    <source>
        <dbReference type="EMBL" id="KAF0042289.1"/>
    </source>
</evidence>
<comment type="caution">
    <text evidence="1">The sequence shown here is derived from an EMBL/GenBank/DDBJ whole genome shotgun (WGS) entry which is preliminary data.</text>
</comment>
<proteinExistence type="predicted"/>
<gene>
    <name evidence="1" type="ORF">F2P81_005821</name>
</gene>
<accession>A0A6A4TBQ2</accession>
<evidence type="ECO:0000313" key="2">
    <source>
        <dbReference type="Proteomes" id="UP000438429"/>
    </source>
</evidence>
<dbReference type="AlphaFoldDB" id="A0A6A4TBQ2"/>
<sequence length="89" mass="9717">MDVTTQHTEPCELSLNYSPAAPLLPVGSSTLVAILKMFDQHSVNAYIFDTVIGNRSSVGCVTGCACQHCGDSCYKMSRKDTFPLKDVDW</sequence>
<name>A0A6A4TBQ2_SCOMX</name>
<protein>
    <submittedName>
        <fullName evidence="1">Uncharacterized protein</fullName>
    </submittedName>
</protein>
<dbReference type="EMBL" id="VEVO01000005">
    <property type="protein sequence ID" value="KAF0042289.1"/>
    <property type="molecule type" value="Genomic_DNA"/>
</dbReference>